<organism evidence="5 6">
    <name type="scientific">Parafrankia irregularis</name>
    <dbReference type="NCBI Taxonomy" id="795642"/>
    <lineage>
        <taxon>Bacteria</taxon>
        <taxon>Bacillati</taxon>
        <taxon>Actinomycetota</taxon>
        <taxon>Actinomycetes</taxon>
        <taxon>Frankiales</taxon>
        <taxon>Frankiaceae</taxon>
        <taxon>Parafrankia</taxon>
    </lineage>
</organism>
<keyword evidence="2" id="KW-0442">Lipid degradation</keyword>
<dbReference type="Pfam" id="PF01734">
    <property type="entry name" value="Patatin"/>
    <property type="match status" value="1"/>
</dbReference>
<gene>
    <name evidence="5" type="ORF">Ga0074812_11837</name>
</gene>
<dbReference type="Gene3D" id="3.40.1090.10">
    <property type="entry name" value="Cytosolic phospholipase A2 catalytic domain"/>
    <property type="match status" value="2"/>
</dbReference>
<dbReference type="Proteomes" id="UP000198802">
    <property type="component" value="Unassembled WGS sequence"/>
</dbReference>
<evidence type="ECO:0000256" key="3">
    <source>
        <dbReference type="SAM" id="Phobius"/>
    </source>
</evidence>
<protein>
    <submittedName>
        <fullName evidence="5">NTE family protein</fullName>
    </submittedName>
</protein>
<dbReference type="SUPFAM" id="SSF52151">
    <property type="entry name" value="FabD/lysophospholipase-like"/>
    <property type="match status" value="1"/>
</dbReference>
<keyword evidence="3" id="KW-0812">Transmembrane</keyword>
<keyword evidence="1 2" id="KW-0443">Lipid metabolism</keyword>
<sequence length="273" mass="27768">MLARMTFSAAQAVVLGPGGLVGMAWLFGLAAGLRDEGVDLADADLIVGTSAGAIAGAALASGGDLRRLAAPPESSGPWHRPDPDLMARVRAVLGDSGLAPAEARRRVGRLALTAPTIAEEEHVASMEYLVGAGGWPQRAMLITTVDLDTGEPVVWDRASAAPLARVVAASCAMPGAYPPVTINGRRYVDGALAGGSHPRLAAGAKTIVLVEPFGVDSGDVLVQGTRTIGVVPDDAALAAIGTDVGDHTRWVPAFEAGLRQAPAAAGRIRLPVS</sequence>
<evidence type="ECO:0000259" key="4">
    <source>
        <dbReference type="PROSITE" id="PS51635"/>
    </source>
</evidence>
<keyword evidence="6" id="KW-1185">Reference proteome</keyword>
<evidence type="ECO:0000256" key="2">
    <source>
        <dbReference type="PROSITE-ProRule" id="PRU01161"/>
    </source>
</evidence>
<feature type="active site" description="Proton acceptor" evidence="2">
    <location>
        <position position="189"/>
    </location>
</feature>
<dbReference type="EMBL" id="FAOZ01000018">
    <property type="protein sequence ID" value="CUU58265.1"/>
    <property type="molecule type" value="Genomic_DNA"/>
</dbReference>
<feature type="domain" description="PNPLA" evidence="4">
    <location>
        <begin position="13"/>
        <end position="203"/>
    </location>
</feature>
<accession>A0A0S4QSR4</accession>
<dbReference type="InterPro" id="IPR002641">
    <property type="entry name" value="PNPLA_dom"/>
</dbReference>
<keyword evidence="3" id="KW-1133">Transmembrane helix</keyword>
<comment type="caution">
    <text evidence="2">Lacks conserved residue(s) required for the propagation of feature annotation.</text>
</comment>
<dbReference type="GO" id="GO:0016042">
    <property type="term" value="P:lipid catabolic process"/>
    <property type="evidence" value="ECO:0007669"/>
    <property type="project" value="UniProtKB-UniRule"/>
</dbReference>
<evidence type="ECO:0000313" key="6">
    <source>
        <dbReference type="Proteomes" id="UP000198802"/>
    </source>
</evidence>
<feature type="active site" description="Nucleophile" evidence="2">
    <location>
        <position position="50"/>
    </location>
</feature>
<feature type="short sequence motif" description="GXSXG" evidence="2">
    <location>
        <begin position="48"/>
        <end position="52"/>
    </location>
</feature>
<feature type="short sequence motif" description="DGA/G" evidence="2">
    <location>
        <begin position="189"/>
        <end position="191"/>
    </location>
</feature>
<dbReference type="AlphaFoldDB" id="A0A0S4QSR4"/>
<evidence type="ECO:0000256" key="1">
    <source>
        <dbReference type="ARBA" id="ARBA00023098"/>
    </source>
</evidence>
<feature type="transmembrane region" description="Helical" evidence="3">
    <location>
        <begin position="12"/>
        <end position="33"/>
    </location>
</feature>
<dbReference type="GO" id="GO:0016787">
    <property type="term" value="F:hydrolase activity"/>
    <property type="evidence" value="ECO:0007669"/>
    <property type="project" value="UniProtKB-UniRule"/>
</dbReference>
<keyword evidence="3" id="KW-0472">Membrane</keyword>
<evidence type="ECO:0000313" key="5">
    <source>
        <dbReference type="EMBL" id="CUU58265.1"/>
    </source>
</evidence>
<reference evidence="6" key="1">
    <citation type="submission" date="2015-11" db="EMBL/GenBank/DDBJ databases">
        <authorList>
            <person name="Varghese N."/>
        </authorList>
    </citation>
    <scope>NUCLEOTIDE SEQUENCE [LARGE SCALE GENOMIC DNA]</scope>
    <source>
        <strain evidence="6">DSM 45899</strain>
    </source>
</reference>
<proteinExistence type="predicted"/>
<keyword evidence="2" id="KW-0378">Hydrolase</keyword>
<dbReference type="PROSITE" id="PS51635">
    <property type="entry name" value="PNPLA"/>
    <property type="match status" value="1"/>
</dbReference>
<dbReference type="InterPro" id="IPR016035">
    <property type="entry name" value="Acyl_Trfase/lysoPLipase"/>
</dbReference>
<name>A0A0S4QSR4_9ACTN</name>